<dbReference type="Proteomes" id="UP000025227">
    <property type="component" value="Unplaced"/>
</dbReference>
<dbReference type="Pfam" id="PF14750">
    <property type="entry name" value="INTS2"/>
    <property type="match status" value="1"/>
</dbReference>
<dbReference type="OrthoDB" id="70899at2759"/>
<comment type="similarity">
    <text evidence="2">Belongs to the Integrator subunit 2 family.</text>
</comment>
<dbReference type="GO" id="GO:0032039">
    <property type="term" value="C:integrator complex"/>
    <property type="evidence" value="ECO:0007669"/>
    <property type="project" value="InterPro"/>
</dbReference>
<dbReference type="AlphaFoldDB" id="A0A7I4XWW4"/>
<dbReference type="PRINTS" id="PR02105">
    <property type="entry name" value="INTSUBUNIT2"/>
</dbReference>
<proteinExistence type="inferred from homology"/>
<name>A0A7I4XWW4_HAECO</name>
<accession>A0A7I4XWW4</accession>
<dbReference type="InterPro" id="IPR026236">
    <property type="entry name" value="Int2_metazoa"/>
</dbReference>
<organism evidence="4 5">
    <name type="scientific">Haemonchus contortus</name>
    <name type="common">Barber pole worm</name>
    <dbReference type="NCBI Taxonomy" id="6289"/>
    <lineage>
        <taxon>Eukaryota</taxon>
        <taxon>Metazoa</taxon>
        <taxon>Ecdysozoa</taxon>
        <taxon>Nematoda</taxon>
        <taxon>Chromadorea</taxon>
        <taxon>Rhabditida</taxon>
        <taxon>Rhabditina</taxon>
        <taxon>Rhabditomorpha</taxon>
        <taxon>Strongyloidea</taxon>
        <taxon>Trichostrongylidae</taxon>
        <taxon>Haemonchus</taxon>
    </lineage>
</organism>
<keyword evidence="4" id="KW-1185">Reference proteome</keyword>
<dbReference type="InterPro" id="IPR029321">
    <property type="entry name" value="INTS2"/>
</dbReference>
<evidence type="ECO:0000256" key="3">
    <source>
        <dbReference type="ARBA" id="ARBA00023242"/>
    </source>
</evidence>
<dbReference type="PANTHER" id="PTHR28608:SF1">
    <property type="entry name" value="INTEGRATOR COMPLEX SUBUNIT 2"/>
    <property type="match status" value="1"/>
</dbReference>
<evidence type="ECO:0000313" key="5">
    <source>
        <dbReference type="WBParaSite" id="HCON_00018060-00001"/>
    </source>
</evidence>
<dbReference type="OMA" id="IISNYPH"/>
<keyword evidence="3" id="KW-0539">Nucleus</keyword>
<evidence type="ECO:0000256" key="2">
    <source>
        <dbReference type="ARBA" id="ARBA00006705"/>
    </source>
</evidence>
<dbReference type="WBParaSite" id="HCON_00018060-00001">
    <property type="protein sequence ID" value="HCON_00018060-00001"/>
    <property type="gene ID" value="HCON_00018060"/>
</dbReference>
<protein>
    <submittedName>
        <fullName evidence="5">Fanconi anemia group I protein</fullName>
    </submittedName>
</protein>
<dbReference type="PANTHER" id="PTHR28608">
    <property type="entry name" value="INTEGRATOR COMPLEX SUBUNIT 2"/>
    <property type="match status" value="1"/>
</dbReference>
<reference evidence="5" key="1">
    <citation type="submission" date="2020-12" db="UniProtKB">
        <authorList>
            <consortium name="WormBaseParasite"/>
        </authorList>
    </citation>
    <scope>IDENTIFICATION</scope>
    <source>
        <strain evidence="5">MHco3</strain>
    </source>
</reference>
<evidence type="ECO:0000313" key="4">
    <source>
        <dbReference type="Proteomes" id="UP000025227"/>
    </source>
</evidence>
<sequence length="994" mass="111128">MKWELHSGVYCAVVDGSLMEIGEKFSDEELSPFLPLLAGCLTHPSPNASKEFLSKICSLAMTSGLMPYVTLDYTNLENDIVFSPKAGDSDGFANLDPPQKLTTLCQTLRSEDSSSPGEWLLPCLCEENIGELGWLLSLILLHMPSVISIEELAAKLLCVKDGSDLLTQVVANVSEMYLPLITHLLDMAPADQVVSAARLTTITNLVTLNPLLSHSILDRMAEMRKECMFATRVVSERLDDEAVCYFLKTHLLDRKGLVSAMIGKSATKHTAAVVLNRLLAMISTAADKQSTEPMTDVLFSIICLYHRCGLKLPPSDLTAITSFICRRYISCDGYLIAALAALIATPTLTFSMSVPVALSYQVEPHISIWFEWLRSETEGGARKALARDLLYVGLGILGGRSEAICSYFAEILRLQKVSIHQRHMEQWKTLFINSCLSEADVTARCATLPITPSLSSSSGNRLPIHAMAELMSANAFTKHNVDISSWMQNQLSELSLPMHPQLAELTLRFAVESAQKSLSGFSNEFINSVFSGDLLDESKLSLRVLVLLYLLCYKTRVDAVRGTGIYPIDVYMRLPIRYLLSVMEVRYDDFAKARCHLVRFVTELFPHVLPTVDSMAIAQSRYTGAHIKEENFGEHLCSPDFAVAMAAAHRLDTAPLTDQVRFIPSLARAFLYSLDSIPQSYVEVIVGIWSRLENVVPRMLYESCTLEWAPSISPSQCYRHPCLLFRCDRRIFSSPAHFSCFLRMVSFYDHACRVHLMSQVQNSSAANEDDRASRDVLAHAFDHSQTSILVQTLIEISDARRMNDDLRNSSAIARRCEVRKLACEFIHQMFIQDKNLMKLVLFQTWPIDMIRPLVENIPSMFVATEYIQEMLSLPDMKRRIFAVCLMAEVGRKYRLPESAASLNLVIDILNTLLKSTQMPGNHALFTAITPSLGHIVPVFPQLAPLVAALMLRISSVTRAQLAMNCLDAHPQGNRERRLVNTVERVLCSRLFITD</sequence>
<comment type="subcellular location">
    <subcellularLocation>
        <location evidence="1">Nucleus</location>
    </subcellularLocation>
</comment>
<evidence type="ECO:0000256" key="1">
    <source>
        <dbReference type="ARBA" id="ARBA00004123"/>
    </source>
</evidence>
<dbReference type="GO" id="GO:0034472">
    <property type="term" value="P:snRNA 3'-end processing"/>
    <property type="evidence" value="ECO:0007669"/>
    <property type="project" value="TreeGrafter"/>
</dbReference>